<name>A0A9W3P1A6_BACTU</name>
<geneLocation type="plasmid" evidence="2 3">
    <name>p05</name>
</geneLocation>
<dbReference type="KEGG" id="bti:BTG_33428"/>
<dbReference type="EMBL" id="CP003757">
    <property type="protein sequence ID" value="AFQ20015.1"/>
    <property type="molecule type" value="Genomic_DNA"/>
</dbReference>
<organism evidence="2 3">
    <name type="scientific">Bacillus thuringiensis HD-771</name>
    <dbReference type="NCBI Taxonomy" id="1218175"/>
    <lineage>
        <taxon>Bacteria</taxon>
        <taxon>Bacillati</taxon>
        <taxon>Bacillota</taxon>
        <taxon>Bacilli</taxon>
        <taxon>Bacillales</taxon>
        <taxon>Bacillaceae</taxon>
        <taxon>Bacillus</taxon>
        <taxon>Bacillus cereus group</taxon>
    </lineage>
</organism>
<proteinExistence type="predicted"/>
<evidence type="ECO:0000313" key="2">
    <source>
        <dbReference type="EMBL" id="AFQ20015.1"/>
    </source>
</evidence>
<dbReference type="AlphaFoldDB" id="A0A9W3P1A6"/>
<feature type="domain" description="Phage head morphogenesis" evidence="1">
    <location>
        <begin position="147"/>
        <end position="268"/>
    </location>
</feature>
<dbReference type="InterPro" id="IPR006528">
    <property type="entry name" value="Phage_head_morphogenesis_dom"/>
</dbReference>
<dbReference type="Pfam" id="PF04233">
    <property type="entry name" value="Phage_Mu_F"/>
    <property type="match status" value="1"/>
</dbReference>
<evidence type="ECO:0000259" key="1">
    <source>
        <dbReference type="Pfam" id="PF04233"/>
    </source>
</evidence>
<keyword evidence="2" id="KW-0614">Plasmid</keyword>
<accession>A0A9W3P1A6</accession>
<gene>
    <name evidence="2" type="ORF">BTG_33428</name>
</gene>
<evidence type="ECO:0000313" key="3">
    <source>
        <dbReference type="Proteomes" id="UP000005259"/>
    </source>
</evidence>
<reference evidence="2 3" key="1">
    <citation type="submission" date="2012-08" db="EMBL/GenBank/DDBJ databases">
        <authorList>
            <person name="Doggett N."/>
            <person name="Teshima H."/>
            <person name="Bruce D."/>
            <person name="Detter J.C."/>
            <person name="Johnson S.L."/>
            <person name="Han C."/>
        </authorList>
    </citation>
    <scope>NUCLEOTIDE SEQUENCE [LARGE SCALE GENOMIC DNA]</scope>
    <source>
        <strain evidence="2 3">HD-771</strain>
        <plasmid evidence="2 3">p05</plasmid>
    </source>
</reference>
<sequence>MMEWDKKQKHLQKIEDELEKAILYLYKDALEEVRGILAFYYAKYAVNEQLSMQEMRRFNRYKNLQSELQQVINEITYEKKKTLNEKLSAQYGESFYYTSYLIEQEVGVALSYGLLDPNVIKRAIQMPIDKMTLNQRLSKHRVQIISRIRKELSIGLRKGEGYAVMANRIKPILDDDAKKAQMVAWTESARVQNLGTYDSASQAFDEGVSMEKIWISTLDKRTRPTHQAADHQKVPFKGLFKVGGYSCEYPHDSNLPAKEVVRCRCTFITEVADVSPFIERRARNPTTGRNEVITAVSYEEWKDGLE</sequence>
<protein>
    <recommendedName>
        <fullName evidence="1">Phage head morphogenesis domain-containing protein</fullName>
    </recommendedName>
</protein>
<dbReference type="Proteomes" id="UP000005259">
    <property type="component" value="Plasmid p05"/>
</dbReference>